<keyword evidence="2 6" id="KW-0698">rRNA processing</keyword>
<comment type="function">
    <text evidence="6">Catalyzes the 2'-O-methylation of the ribose of cytidine 1402 (C1402) in 16S rRNA.</text>
</comment>
<organism evidence="8 9">
    <name type="scientific">Candidatus Berkelbacteria bacterium CG08_land_8_20_14_0_20_39_8</name>
    <dbReference type="NCBI Taxonomy" id="1974511"/>
    <lineage>
        <taxon>Bacteria</taxon>
        <taxon>Candidatus Berkelbacteria</taxon>
    </lineage>
</organism>
<evidence type="ECO:0000259" key="7">
    <source>
        <dbReference type="Pfam" id="PF00590"/>
    </source>
</evidence>
<dbReference type="Gene3D" id="3.40.1010.10">
    <property type="entry name" value="Cobalt-precorrin-4 Transmethylase, Domain 1"/>
    <property type="match status" value="1"/>
</dbReference>
<evidence type="ECO:0000256" key="2">
    <source>
        <dbReference type="ARBA" id="ARBA00022552"/>
    </source>
</evidence>
<dbReference type="PANTHER" id="PTHR46111">
    <property type="entry name" value="RIBOSOMAL RNA SMALL SUBUNIT METHYLTRANSFERASE I"/>
    <property type="match status" value="1"/>
</dbReference>
<protein>
    <recommendedName>
        <fullName evidence="6">Ribosomal RNA small subunit methyltransferase I</fullName>
        <ecNumber evidence="6">2.1.1.198</ecNumber>
    </recommendedName>
    <alternativeName>
        <fullName evidence="6">16S rRNA 2'-O-ribose C1402 methyltransferase</fullName>
    </alternativeName>
    <alternativeName>
        <fullName evidence="6">rRNA (cytidine-2'-O-)-methyltransferase RsmI</fullName>
    </alternativeName>
</protein>
<dbReference type="InterPro" id="IPR014776">
    <property type="entry name" value="4pyrrole_Mease_sub2"/>
</dbReference>
<dbReference type="InterPro" id="IPR014777">
    <property type="entry name" value="4pyrrole_Mease_sub1"/>
</dbReference>
<name>A0A2M6YCA8_9BACT</name>
<feature type="domain" description="Tetrapyrrole methylase" evidence="7">
    <location>
        <begin position="6"/>
        <end position="212"/>
    </location>
</feature>
<dbReference type="Proteomes" id="UP000229896">
    <property type="component" value="Unassembled WGS sequence"/>
</dbReference>
<evidence type="ECO:0000313" key="9">
    <source>
        <dbReference type="Proteomes" id="UP000229896"/>
    </source>
</evidence>
<dbReference type="InterPro" id="IPR035996">
    <property type="entry name" value="4pyrrol_Methylase_sf"/>
</dbReference>
<dbReference type="GO" id="GO:0005737">
    <property type="term" value="C:cytoplasm"/>
    <property type="evidence" value="ECO:0007669"/>
    <property type="project" value="UniProtKB-SubCell"/>
</dbReference>
<evidence type="ECO:0000256" key="4">
    <source>
        <dbReference type="ARBA" id="ARBA00022679"/>
    </source>
</evidence>
<evidence type="ECO:0000256" key="5">
    <source>
        <dbReference type="ARBA" id="ARBA00022691"/>
    </source>
</evidence>
<dbReference type="GO" id="GO:0070677">
    <property type="term" value="F:rRNA (cytosine-2'-O-)-methyltransferase activity"/>
    <property type="evidence" value="ECO:0007669"/>
    <property type="project" value="UniProtKB-UniRule"/>
</dbReference>
<dbReference type="Gene3D" id="3.30.950.10">
    <property type="entry name" value="Methyltransferase, Cobalt-precorrin-4 Transmethylase, Domain 2"/>
    <property type="match status" value="1"/>
</dbReference>
<comment type="subcellular location">
    <subcellularLocation>
        <location evidence="6">Cytoplasm</location>
    </subcellularLocation>
</comment>
<dbReference type="AlphaFoldDB" id="A0A2M6YCA8"/>
<comment type="similarity">
    <text evidence="6">Belongs to the methyltransferase superfamily. RsmI family.</text>
</comment>
<dbReference type="InterPro" id="IPR008189">
    <property type="entry name" value="rRNA_ssu_MeTfrase_I"/>
</dbReference>
<evidence type="ECO:0000256" key="6">
    <source>
        <dbReference type="HAMAP-Rule" id="MF_01877"/>
    </source>
</evidence>
<evidence type="ECO:0000256" key="3">
    <source>
        <dbReference type="ARBA" id="ARBA00022603"/>
    </source>
</evidence>
<proteinExistence type="inferred from homology"/>
<gene>
    <name evidence="6 8" type="primary">rsmI</name>
    <name evidence="8" type="ORF">COT12_01635</name>
</gene>
<keyword evidence="5 6" id="KW-0949">S-adenosyl-L-methionine</keyword>
<keyword evidence="1 6" id="KW-0963">Cytoplasm</keyword>
<dbReference type="Pfam" id="PF00590">
    <property type="entry name" value="TP_methylase"/>
    <property type="match status" value="1"/>
</dbReference>
<evidence type="ECO:0000256" key="1">
    <source>
        <dbReference type="ARBA" id="ARBA00022490"/>
    </source>
</evidence>
<sequence>MKQGILYIVATPIGNFGDMTKRAVEILSVVDFVVCEDTRVAGGLMHHFAIKKELVSLHQHSSEGKINFIIRELEAGKSVAYVSDSGTPVISDPGSKLIQRIKKLSKSEIQNSNKIQILPVPGASALTTAVSVSGMIEKEFYFVGFLPKKKGRETKFMELAALKVPIVIYESAHRVERTLEDIKKNFGQKTEVFIAREMTKKFEEYWNGNIVEIISDLSNHKIKGEFVLITNRQE</sequence>
<dbReference type="InterPro" id="IPR000878">
    <property type="entry name" value="4pyrrol_Mease"/>
</dbReference>
<dbReference type="InterPro" id="IPR018063">
    <property type="entry name" value="SAM_MeTrfase_RsmI_CS"/>
</dbReference>
<comment type="caution">
    <text evidence="8">The sequence shown here is derived from an EMBL/GenBank/DDBJ whole genome shotgun (WGS) entry which is preliminary data.</text>
</comment>
<evidence type="ECO:0000313" key="8">
    <source>
        <dbReference type="EMBL" id="PIU24325.1"/>
    </source>
</evidence>
<dbReference type="PANTHER" id="PTHR46111:SF1">
    <property type="entry name" value="RIBOSOMAL RNA SMALL SUBUNIT METHYLTRANSFERASE I"/>
    <property type="match status" value="1"/>
</dbReference>
<dbReference type="EMBL" id="PEXI01000050">
    <property type="protein sequence ID" value="PIU24325.1"/>
    <property type="molecule type" value="Genomic_DNA"/>
</dbReference>
<dbReference type="HAMAP" id="MF_01877">
    <property type="entry name" value="16SrRNA_methyltr_I"/>
    <property type="match status" value="1"/>
</dbReference>
<dbReference type="PROSITE" id="PS01296">
    <property type="entry name" value="RSMI"/>
    <property type="match status" value="1"/>
</dbReference>
<dbReference type="CDD" id="cd11648">
    <property type="entry name" value="RsmI"/>
    <property type="match status" value="1"/>
</dbReference>
<dbReference type="SUPFAM" id="SSF53790">
    <property type="entry name" value="Tetrapyrrole methylase"/>
    <property type="match status" value="1"/>
</dbReference>
<reference evidence="9" key="1">
    <citation type="submission" date="2017-09" db="EMBL/GenBank/DDBJ databases">
        <title>Depth-based differentiation of microbial function through sediment-hosted aquifers and enrichment of novel symbionts in the deep terrestrial subsurface.</title>
        <authorList>
            <person name="Probst A.J."/>
            <person name="Ladd B."/>
            <person name="Jarett J.K."/>
            <person name="Geller-Mcgrath D.E."/>
            <person name="Sieber C.M.K."/>
            <person name="Emerson J.B."/>
            <person name="Anantharaman K."/>
            <person name="Thomas B.C."/>
            <person name="Malmstrom R."/>
            <person name="Stieglmeier M."/>
            <person name="Klingl A."/>
            <person name="Woyke T."/>
            <person name="Ryan C.M."/>
            <person name="Banfield J.F."/>
        </authorList>
    </citation>
    <scope>NUCLEOTIDE SEQUENCE [LARGE SCALE GENOMIC DNA]</scope>
</reference>
<accession>A0A2M6YCA8</accession>
<comment type="catalytic activity">
    <reaction evidence="6">
        <text>cytidine(1402) in 16S rRNA + S-adenosyl-L-methionine = 2'-O-methylcytidine(1402) in 16S rRNA + S-adenosyl-L-homocysteine + H(+)</text>
        <dbReference type="Rhea" id="RHEA:42924"/>
        <dbReference type="Rhea" id="RHEA-COMP:10285"/>
        <dbReference type="Rhea" id="RHEA-COMP:10286"/>
        <dbReference type="ChEBI" id="CHEBI:15378"/>
        <dbReference type="ChEBI" id="CHEBI:57856"/>
        <dbReference type="ChEBI" id="CHEBI:59789"/>
        <dbReference type="ChEBI" id="CHEBI:74495"/>
        <dbReference type="ChEBI" id="CHEBI:82748"/>
        <dbReference type="EC" id="2.1.1.198"/>
    </reaction>
</comment>
<dbReference type="PIRSF" id="PIRSF005917">
    <property type="entry name" value="MTase_YraL"/>
    <property type="match status" value="1"/>
</dbReference>
<dbReference type="FunFam" id="3.30.950.10:FF:000002">
    <property type="entry name" value="Ribosomal RNA small subunit methyltransferase I"/>
    <property type="match status" value="1"/>
</dbReference>
<dbReference type="EC" id="2.1.1.198" evidence="6"/>
<keyword evidence="4 6" id="KW-0808">Transferase</keyword>
<dbReference type="NCBIfam" id="TIGR00096">
    <property type="entry name" value="16S rRNA (cytidine(1402)-2'-O)-methyltransferase"/>
    <property type="match status" value="1"/>
</dbReference>
<keyword evidence="3 6" id="KW-0489">Methyltransferase</keyword>